<comment type="caution">
    <text evidence="2">The sequence shown here is derived from an EMBL/GenBank/DDBJ whole genome shotgun (WGS) entry which is preliminary data.</text>
</comment>
<evidence type="ECO:0000256" key="1">
    <source>
        <dbReference type="SAM" id="MobiDB-lite"/>
    </source>
</evidence>
<organism evidence="2 3">
    <name type="scientific">Homarus americanus</name>
    <name type="common">American lobster</name>
    <dbReference type="NCBI Taxonomy" id="6706"/>
    <lineage>
        <taxon>Eukaryota</taxon>
        <taxon>Metazoa</taxon>
        <taxon>Ecdysozoa</taxon>
        <taxon>Arthropoda</taxon>
        <taxon>Crustacea</taxon>
        <taxon>Multicrustacea</taxon>
        <taxon>Malacostraca</taxon>
        <taxon>Eumalacostraca</taxon>
        <taxon>Eucarida</taxon>
        <taxon>Decapoda</taxon>
        <taxon>Pleocyemata</taxon>
        <taxon>Astacidea</taxon>
        <taxon>Nephropoidea</taxon>
        <taxon>Nephropidae</taxon>
        <taxon>Homarus</taxon>
    </lineage>
</organism>
<dbReference type="AlphaFoldDB" id="A0A8J5N8U2"/>
<dbReference type="Proteomes" id="UP000747542">
    <property type="component" value="Unassembled WGS sequence"/>
</dbReference>
<reference evidence="2" key="1">
    <citation type="journal article" date="2021" name="Sci. Adv.">
        <title>The American lobster genome reveals insights on longevity, neural, and immune adaptations.</title>
        <authorList>
            <person name="Polinski J.M."/>
            <person name="Zimin A.V."/>
            <person name="Clark K.F."/>
            <person name="Kohn A.B."/>
            <person name="Sadowski N."/>
            <person name="Timp W."/>
            <person name="Ptitsyn A."/>
            <person name="Khanna P."/>
            <person name="Romanova D.Y."/>
            <person name="Williams P."/>
            <person name="Greenwood S.J."/>
            <person name="Moroz L.L."/>
            <person name="Walt D.R."/>
            <person name="Bodnar A.G."/>
        </authorList>
    </citation>
    <scope>NUCLEOTIDE SEQUENCE</scope>
    <source>
        <strain evidence="2">GMGI-L3</strain>
    </source>
</reference>
<feature type="compositionally biased region" description="Polar residues" evidence="1">
    <location>
        <begin position="85"/>
        <end position="98"/>
    </location>
</feature>
<feature type="region of interest" description="Disordered" evidence="1">
    <location>
        <begin position="65"/>
        <end position="106"/>
    </location>
</feature>
<accession>A0A8J5N8U2</accession>
<evidence type="ECO:0000313" key="2">
    <source>
        <dbReference type="EMBL" id="KAG7175286.1"/>
    </source>
</evidence>
<evidence type="ECO:0000313" key="3">
    <source>
        <dbReference type="Proteomes" id="UP000747542"/>
    </source>
</evidence>
<name>A0A8J5N8U2_HOMAM</name>
<protein>
    <submittedName>
        <fullName evidence="2">Uncharacterized protein</fullName>
    </submittedName>
</protein>
<sequence>MNLVTDRRRSKETMKTYSRSPNLARIKTISGGCGSWRVALELLKYKKVGTSCKDKVRNFKSQPACCRTSEHPDAVRTSRKRTGCRNRQTLSPSPSIKTNAEKKKRS</sequence>
<proteinExistence type="predicted"/>
<keyword evidence="3" id="KW-1185">Reference proteome</keyword>
<gene>
    <name evidence="2" type="ORF">Hamer_G001337</name>
</gene>
<dbReference type="EMBL" id="JAHLQT010006108">
    <property type="protein sequence ID" value="KAG7175286.1"/>
    <property type="molecule type" value="Genomic_DNA"/>
</dbReference>